<dbReference type="OrthoDB" id="105955at2759"/>
<dbReference type="EMBL" id="QKXF01000297">
    <property type="protein sequence ID" value="RQM12949.1"/>
    <property type="molecule type" value="Genomic_DNA"/>
</dbReference>
<proteinExistence type="predicted"/>
<reference evidence="1 2" key="1">
    <citation type="submission" date="2018-06" db="EMBL/GenBank/DDBJ databases">
        <title>Comparative genomics of downy mildews reveals potential adaptations to biotrophy.</title>
        <authorList>
            <person name="Fletcher K."/>
            <person name="Klosterman S.J."/>
            <person name="Derevnina L."/>
            <person name="Martin F."/>
            <person name="Koike S."/>
            <person name="Reyes Chin-Wo S."/>
            <person name="Mou B."/>
            <person name="Michelmore R."/>
        </authorList>
    </citation>
    <scope>NUCLEOTIDE SEQUENCE [LARGE SCALE GENOMIC DNA]</scope>
    <source>
        <strain evidence="1 2">R13</strain>
    </source>
</reference>
<dbReference type="Proteomes" id="UP000286097">
    <property type="component" value="Unassembled WGS sequence"/>
</dbReference>
<comment type="caution">
    <text evidence="1">The sequence shown here is derived from an EMBL/GenBank/DDBJ whole genome shotgun (WGS) entry which is preliminary data.</text>
</comment>
<dbReference type="AlphaFoldDB" id="A0A3R7Y691"/>
<name>A0A3R7Y691_9STRA</name>
<evidence type="ECO:0000313" key="1">
    <source>
        <dbReference type="EMBL" id="RQM12949.1"/>
    </source>
</evidence>
<dbReference type="VEuPathDB" id="FungiDB:DD237_006508"/>
<gene>
    <name evidence="1" type="ORF">DD237_006508</name>
</gene>
<evidence type="ECO:0000313" key="2">
    <source>
        <dbReference type="Proteomes" id="UP000286097"/>
    </source>
</evidence>
<organism evidence="1 2">
    <name type="scientific">Peronospora effusa</name>
    <dbReference type="NCBI Taxonomy" id="542832"/>
    <lineage>
        <taxon>Eukaryota</taxon>
        <taxon>Sar</taxon>
        <taxon>Stramenopiles</taxon>
        <taxon>Oomycota</taxon>
        <taxon>Peronosporomycetes</taxon>
        <taxon>Peronosporales</taxon>
        <taxon>Peronosporaceae</taxon>
        <taxon>Peronospora</taxon>
    </lineage>
</organism>
<sequence>MATIYSGVPSQSRFPFSTHTHYTSNANAAVQIQMQQYRYGRYGMENPMEVLSPSSLAPPGATLGLFTKHEPLYVTTESSTTRTVSRTSMYMPSMMNKMYPPPHPPLRNMQQSDVLLVSPGVPTPVELSIYEIKQPTGFLHVTIGNQTVEFLDGVANMPQKR</sequence>
<protein>
    <submittedName>
        <fullName evidence="1">Uncharacterized protein</fullName>
    </submittedName>
</protein>
<accession>A0A3R7Y691</accession>